<evidence type="ECO:0000313" key="1">
    <source>
        <dbReference type="EMBL" id="AFL94557.1"/>
    </source>
</evidence>
<evidence type="ECO:0000313" key="2">
    <source>
        <dbReference type="Proteomes" id="UP000006064"/>
    </source>
</evidence>
<name>I3ZS73_THECF</name>
<sequence length="52" mass="5645">MGADTDLSRSFTNFEVSNLPVCGSPMKGGFEEPVSRVILMRNPQTFPSLARG</sequence>
<dbReference type="AlphaFoldDB" id="I3ZS73"/>
<dbReference type="Proteomes" id="UP000006064">
    <property type="component" value="Chromosome"/>
</dbReference>
<proteinExistence type="predicted"/>
<reference evidence="1 2" key="1">
    <citation type="journal article" date="2012" name="J. Bacteriol.">
        <title>Complete Genome Sequence of the Hyperthermophilic Archaeon Thermococcus sp. Strain CL1, Isolated from a Paralvinella sp. Polychaete Worm Collected from a Hydrothermal Vent.</title>
        <authorList>
            <person name="Jung J.H."/>
            <person name="Holden J.F."/>
            <person name="Seo D.H."/>
            <person name="Park K.H."/>
            <person name="Shin H."/>
            <person name="Ryu S."/>
            <person name="Lee J.H."/>
            <person name="Park C.S."/>
        </authorList>
    </citation>
    <scope>NUCLEOTIDE SEQUENCE [LARGE SCALE GENOMIC DNA]</scope>
    <source>
        <strain evidence="2">DSM 27260 / KACC 17922 / CL1</strain>
    </source>
</reference>
<dbReference type="EMBL" id="CP003651">
    <property type="protein sequence ID" value="AFL94557.1"/>
    <property type="molecule type" value="Genomic_DNA"/>
</dbReference>
<dbReference type="KEGG" id="thm:CL1_0346"/>
<gene>
    <name evidence="1" type="ORF">CL1_0346</name>
</gene>
<protein>
    <submittedName>
        <fullName evidence="1">Uncharacterized protein</fullName>
    </submittedName>
</protein>
<accession>I3ZS73</accession>
<keyword evidence="2" id="KW-1185">Reference proteome</keyword>
<organism evidence="1 2">
    <name type="scientific">Thermococcus cleftensis (strain DSM 27260 / KACC 17922 / CL1)</name>
    <dbReference type="NCBI Taxonomy" id="163003"/>
    <lineage>
        <taxon>Archaea</taxon>
        <taxon>Methanobacteriati</taxon>
        <taxon>Methanobacteriota</taxon>
        <taxon>Thermococci</taxon>
        <taxon>Thermococcales</taxon>
        <taxon>Thermococcaceae</taxon>
        <taxon>Thermococcus</taxon>
    </lineage>
</organism>
<dbReference type="STRING" id="163003.CL1_0346"/>
<dbReference type="HOGENOM" id="CLU_3075557_0_0_2"/>